<name>X1AWT7_9ZZZZ</name>
<organism evidence="3">
    <name type="scientific">marine sediment metagenome</name>
    <dbReference type="NCBI Taxonomy" id="412755"/>
    <lineage>
        <taxon>unclassified sequences</taxon>
        <taxon>metagenomes</taxon>
        <taxon>ecological metagenomes</taxon>
    </lineage>
</organism>
<sequence length="295" mass="33728">MVTLSISFSVQNKYTANPSKININFISLITQLVSIIFYTSLKLLNVTIMKEPNVSAAIMSAEEVEFILYGDFECSGFSEMFNGNLRAHISNGMITLRSDDHSFSSSPEILLSPIDPISESFLLKNVTIGLQFHWEQKQNQRFSGSLKLIIENNKLTVINLVPVEKYLTSVISSEMSATSSSELLKAHAIVSRSWLLAQINKRKSLENEETYVSEFICEEEIIRWYDREDHTLYDVCADDHCQRYQGITREHTHNAQEAVEETRGFILMYNDQICDTRFSKSCGGITETFENVWEK</sequence>
<dbReference type="AlphaFoldDB" id="X1AWT7"/>
<evidence type="ECO:0000256" key="1">
    <source>
        <dbReference type="SAM" id="Phobius"/>
    </source>
</evidence>
<feature type="transmembrane region" description="Helical" evidence="1">
    <location>
        <begin position="21"/>
        <end position="41"/>
    </location>
</feature>
<reference evidence="3" key="1">
    <citation type="journal article" date="2014" name="Front. Microbiol.">
        <title>High frequency of phylogenetically diverse reductive dehalogenase-homologous genes in deep subseafloor sedimentary metagenomes.</title>
        <authorList>
            <person name="Kawai M."/>
            <person name="Futagami T."/>
            <person name="Toyoda A."/>
            <person name="Takaki Y."/>
            <person name="Nishi S."/>
            <person name="Hori S."/>
            <person name="Arai W."/>
            <person name="Tsubouchi T."/>
            <person name="Morono Y."/>
            <person name="Uchiyama I."/>
            <person name="Ito T."/>
            <person name="Fujiyama A."/>
            <person name="Inagaki F."/>
            <person name="Takami H."/>
        </authorList>
    </citation>
    <scope>NUCLEOTIDE SEQUENCE</scope>
    <source>
        <strain evidence="3">Expedition CK06-06</strain>
    </source>
</reference>
<accession>X1AWT7</accession>
<dbReference type="InterPro" id="IPR013693">
    <property type="entry name" value="SpoIID/LytB_N"/>
</dbReference>
<keyword evidence="1" id="KW-0812">Transmembrane</keyword>
<evidence type="ECO:0000313" key="3">
    <source>
        <dbReference type="EMBL" id="GAG76638.1"/>
    </source>
</evidence>
<dbReference type="Pfam" id="PF08486">
    <property type="entry name" value="SpoIID"/>
    <property type="match status" value="1"/>
</dbReference>
<dbReference type="GO" id="GO:0030288">
    <property type="term" value="C:outer membrane-bounded periplasmic space"/>
    <property type="evidence" value="ECO:0007669"/>
    <property type="project" value="TreeGrafter"/>
</dbReference>
<feature type="domain" description="BRCT" evidence="2">
    <location>
        <begin position="118"/>
        <end position="212"/>
    </location>
</feature>
<keyword evidence="1" id="KW-0472">Membrane</keyword>
<dbReference type="InterPro" id="IPR051922">
    <property type="entry name" value="Bact_Sporulation_Assoc"/>
</dbReference>
<protein>
    <recommendedName>
        <fullName evidence="2">BRCT domain-containing protein</fullName>
    </recommendedName>
</protein>
<dbReference type="PANTHER" id="PTHR30032">
    <property type="entry name" value="N-ACETYLMURAMOYL-L-ALANINE AMIDASE-RELATED"/>
    <property type="match status" value="1"/>
</dbReference>
<keyword evidence="1" id="KW-1133">Transmembrane helix</keyword>
<proteinExistence type="predicted"/>
<feature type="non-terminal residue" evidence="3">
    <location>
        <position position="295"/>
    </location>
</feature>
<dbReference type="NCBIfam" id="TIGR02669">
    <property type="entry name" value="SpoIID_LytB"/>
    <property type="match status" value="1"/>
</dbReference>
<dbReference type="InterPro" id="IPR001357">
    <property type="entry name" value="BRCT_dom"/>
</dbReference>
<gene>
    <name evidence="3" type="ORF">S01H4_35155</name>
</gene>
<comment type="caution">
    <text evidence="3">The sequence shown here is derived from an EMBL/GenBank/DDBJ whole genome shotgun (WGS) entry which is preliminary data.</text>
</comment>
<dbReference type="PANTHER" id="PTHR30032:SF4">
    <property type="entry name" value="AMIDASE ENHANCER"/>
    <property type="match status" value="1"/>
</dbReference>
<dbReference type="EMBL" id="BART01018659">
    <property type="protein sequence ID" value="GAG76638.1"/>
    <property type="molecule type" value="Genomic_DNA"/>
</dbReference>
<dbReference type="PROSITE" id="PS50172">
    <property type="entry name" value="BRCT"/>
    <property type="match status" value="1"/>
</dbReference>
<evidence type="ECO:0000259" key="2">
    <source>
        <dbReference type="PROSITE" id="PS50172"/>
    </source>
</evidence>
<dbReference type="InterPro" id="IPR013486">
    <property type="entry name" value="SpoIID/LytB"/>
</dbReference>
<dbReference type="GO" id="GO:0030435">
    <property type="term" value="P:sporulation resulting in formation of a cellular spore"/>
    <property type="evidence" value="ECO:0007669"/>
    <property type="project" value="InterPro"/>
</dbReference>